<dbReference type="EMBL" id="CM031830">
    <property type="protein sequence ID" value="KAG6707926.1"/>
    <property type="molecule type" value="Genomic_DNA"/>
</dbReference>
<feature type="transmembrane region" description="Helical" evidence="2">
    <location>
        <begin position="18"/>
        <end position="39"/>
    </location>
</feature>
<evidence type="ECO:0000313" key="5">
    <source>
        <dbReference type="Proteomes" id="UP000811246"/>
    </source>
</evidence>
<organism evidence="4 5">
    <name type="scientific">Carya illinoinensis</name>
    <name type="common">Pecan</name>
    <dbReference type="NCBI Taxonomy" id="32201"/>
    <lineage>
        <taxon>Eukaryota</taxon>
        <taxon>Viridiplantae</taxon>
        <taxon>Streptophyta</taxon>
        <taxon>Embryophyta</taxon>
        <taxon>Tracheophyta</taxon>
        <taxon>Spermatophyta</taxon>
        <taxon>Magnoliopsida</taxon>
        <taxon>eudicotyledons</taxon>
        <taxon>Gunneridae</taxon>
        <taxon>Pentapetalae</taxon>
        <taxon>rosids</taxon>
        <taxon>fabids</taxon>
        <taxon>Fagales</taxon>
        <taxon>Juglandaceae</taxon>
        <taxon>Carya</taxon>
    </lineage>
</organism>
<dbReference type="GO" id="GO:0016020">
    <property type="term" value="C:membrane"/>
    <property type="evidence" value="ECO:0007669"/>
    <property type="project" value="UniProtKB-SubCell"/>
</dbReference>
<accession>A0A922EPW1</accession>
<keyword evidence="2" id="KW-1133">Transmembrane helix</keyword>
<keyword evidence="2" id="KW-0812">Transmembrane</keyword>
<dbReference type="PANTHER" id="PTHR45651:SF68">
    <property type="entry name" value="ION TRANSPORT DOMAIN-CONTAINING PROTEIN"/>
    <property type="match status" value="1"/>
</dbReference>
<feature type="domain" description="Cyclic nucleotide-binding" evidence="3">
    <location>
        <begin position="402"/>
        <end position="469"/>
    </location>
</feature>
<dbReference type="CDD" id="cd00038">
    <property type="entry name" value="CAP_ED"/>
    <property type="match status" value="1"/>
</dbReference>
<dbReference type="InterPro" id="IPR000595">
    <property type="entry name" value="cNMP-bd_dom"/>
</dbReference>
<dbReference type="GO" id="GO:0034220">
    <property type="term" value="P:monoatomic ion transmembrane transport"/>
    <property type="evidence" value="ECO:0007669"/>
    <property type="project" value="UniProtKB-KW"/>
</dbReference>
<keyword evidence="1" id="KW-0406">Ion transport</keyword>
<comment type="caution">
    <text evidence="4">The sequence shown here is derived from an EMBL/GenBank/DDBJ whole genome shotgun (WGS) entry which is preliminary data.</text>
</comment>
<evidence type="ECO:0000259" key="3">
    <source>
        <dbReference type="PROSITE" id="PS50042"/>
    </source>
</evidence>
<protein>
    <recommendedName>
        <fullName evidence="3">Cyclic nucleotide-binding domain-containing protein</fullName>
    </recommendedName>
</protein>
<dbReference type="PANTHER" id="PTHR45651">
    <property type="entry name" value="CYCLIC NUCLEOTIDE-GATED ION CHANNEL 15-RELATED-RELATED"/>
    <property type="match status" value="1"/>
</dbReference>
<dbReference type="Proteomes" id="UP000811246">
    <property type="component" value="Chromosome 6"/>
</dbReference>
<gene>
    <name evidence="4" type="ORF">I3842_06G055600</name>
</gene>
<keyword evidence="1" id="KW-0813">Transport</keyword>
<sequence length="515" mass="59732">MAIQDDHLMTIKYWRLMFYWDVILLVFCVVAVAVDPLFLYLPVINEATKCITMDSTLQIMFICVRSSMDLVAWCMFAAGPRARKGYYTWVDHVINTLSVLPVAQVLVPRISKMNGSKLRILRKFLNATVLLQYVPRILRIYRLWILIVNETIIRRTHKIIPNNSVEVNAESNKNTIPLKGFIVMKAGFNLLLYLVASHALGAFWYFFSIEREATCWIKACEHHINGCSKDISLDCGTNGFRNYNVLNEFCSNTTLFNFGIFEDARRSGILASMDFPSFAQNLETSPYYWKNCFTVYMQSEAEFYMRLHASNKLEGIMTYKRNLEGTIFKQTSLRSLRSLQEWISTVGLSDELKNIIMAYATPILENQNNDFDTENPFPRFPTPIKRLIMRHLCLPLLKKVPIFKNESEELLYEITNEFLKHGHYSQSSYIVREKEPLEVLIFIVKGKVRMYSSNHGNKGEYLKAGDFFGGELVEWALESPEPSNFRLSTWTLKCQTKVEGFYLTDSDLKDMMSQF</sequence>
<dbReference type="PROSITE" id="PS50042">
    <property type="entry name" value="CNMP_BINDING_3"/>
    <property type="match status" value="1"/>
</dbReference>
<keyword evidence="2" id="KW-0472">Membrane</keyword>
<dbReference type="AlphaFoldDB" id="A0A922EPW1"/>
<proteinExistence type="predicted"/>
<name>A0A922EPW1_CARIL</name>
<keyword evidence="1" id="KW-0407">Ion channel</keyword>
<reference evidence="4" key="1">
    <citation type="submission" date="2021-01" db="EMBL/GenBank/DDBJ databases">
        <authorList>
            <person name="Lovell J.T."/>
            <person name="Bentley N."/>
            <person name="Bhattarai G."/>
            <person name="Jenkins J.W."/>
            <person name="Sreedasyam A."/>
            <person name="Alarcon Y."/>
            <person name="Bock C."/>
            <person name="Boston L."/>
            <person name="Carlson J."/>
            <person name="Cervantes K."/>
            <person name="Clermont K."/>
            <person name="Krom N."/>
            <person name="Kubenka K."/>
            <person name="Mamidi S."/>
            <person name="Mattison C."/>
            <person name="Monteros M."/>
            <person name="Pisani C."/>
            <person name="Plott C."/>
            <person name="Rajasekar S."/>
            <person name="Rhein H.S."/>
            <person name="Rohla C."/>
            <person name="Song M."/>
            <person name="Hilaire R.S."/>
            <person name="Shu S."/>
            <person name="Wells L."/>
            <person name="Wang X."/>
            <person name="Webber J."/>
            <person name="Heerema R.J."/>
            <person name="Klein P."/>
            <person name="Conner P."/>
            <person name="Grauke L."/>
            <person name="Grimwood J."/>
            <person name="Schmutz J."/>
            <person name="Randall J.J."/>
        </authorList>
    </citation>
    <scope>NUCLEOTIDE SEQUENCE</scope>
    <source>
        <tissue evidence="4">Leaf</tissue>
    </source>
</reference>
<evidence type="ECO:0000256" key="1">
    <source>
        <dbReference type="ARBA" id="ARBA00023303"/>
    </source>
</evidence>
<evidence type="ECO:0000256" key="2">
    <source>
        <dbReference type="SAM" id="Phobius"/>
    </source>
</evidence>
<evidence type="ECO:0000313" key="4">
    <source>
        <dbReference type="EMBL" id="KAG6707926.1"/>
    </source>
</evidence>
<feature type="transmembrane region" description="Helical" evidence="2">
    <location>
        <begin position="188"/>
        <end position="207"/>
    </location>
</feature>